<keyword evidence="1" id="KW-0812">Transmembrane</keyword>
<dbReference type="NCBIfam" id="TIGR04104">
    <property type="entry name" value="cxxc_20_cxxc"/>
    <property type="match status" value="1"/>
</dbReference>
<keyword evidence="1" id="KW-0472">Membrane</keyword>
<comment type="caution">
    <text evidence="2">The sequence shown here is derived from an EMBL/GenBank/DDBJ whole genome shotgun (WGS) entry which is preliminary data.</text>
</comment>
<protein>
    <recommendedName>
        <fullName evidence="4">Cxxc_20_cxxc protein</fullName>
    </recommendedName>
</protein>
<feature type="transmembrane region" description="Helical" evidence="1">
    <location>
        <begin position="69"/>
        <end position="89"/>
    </location>
</feature>
<keyword evidence="3" id="KW-1185">Reference proteome</keyword>
<dbReference type="Proteomes" id="UP000321440">
    <property type="component" value="Unassembled WGS sequence"/>
</dbReference>
<proteinExistence type="predicted"/>
<organism evidence="2 3">
    <name type="scientific">Alkalibacillus haloalkaliphilus</name>
    <dbReference type="NCBI Taxonomy" id="94136"/>
    <lineage>
        <taxon>Bacteria</taxon>
        <taxon>Bacillati</taxon>
        <taxon>Bacillota</taxon>
        <taxon>Bacilli</taxon>
        <taxon>Bacillales</taxon>
        <taxon>Bacillaceae</taxon>
        <taxon>Alkalibacillus</taxon>
    </lineage>
</organism>
<dbReference type="EMBL" id="BJYA01000004">
    <property type="protein sequence ID" value="GEN45357.1"/>
    <property type="molecule type" value="Genomic_DNA"/>
</dbReference>
<evidence type="ECO:0000256" key="1">
    <source>
        <dbReference type="SAM" id="Phobius"/>
    </source>
</evidence>
<dbReference type="RefSeq" id="WP_146815231.1">
    <property type="nucleotide sequence ID" value="NZ_BJYA01000004.1"/>
</dbReference>
<dbReference type="InterPro" id="IPR026369">
    <property type="entry name" value="CxxC_20_CxxC"/>
</dbReference>
<dbReference type="OrthoDB" id="2418141at2"/>
<name>A0A511W327_9BACI</name>
<reference evidence="2 3" key="1">
    <citation type="submission" date="2019-07" db="EMBL/GenBank/DDBJ databases">
        <title>Whole genome shotgun sequence of Alkalibacillus haloalkaliphilus NBRC 103110.</title>
        <authorList>
            <person name="Hosoyama A."/>
            <person name="Uohara A."/>
            <person name="Ohji S."/>
            <person name="Ichikawa N."/>
        </authorList>
    </citation>
    <scope>NUCLEOTIDE SEQUENCE [LARGE SCALE GENOMIC DNA]</scope>
    <source>
        <strain evidence="2 3">NBRC 103110</strain>
    </source>
</reference>
<dbReference type="AlphaFoldDB" id="A0A511W327"/>
<evidence type="ECO:0008006" key="4">
    <source>
        <dbReference type="Google" id="ProtNLM"/>
    </source>
</evidence>
<evidence type="ECO:0000313" key="2">
    <source>
        <dbReference type="EMBL" id="GEN45357.1"/>
    </source>
</evidence>
<evidence type="ECO:0000313" key="3">
    <source>
        <dbReference type="Proteomes" id="UP000321440"/>
    </source>
</evidence>
<accession>A0A511W327</accession>
<sequence>MLTCANCQYEFKYKEALPFSWKSRVGHQCPSCGETQYYTASSRKRSFNITIVAFIVIVFLNAVDVPFMWIVALAGIIIAAMILLSPFIYKLSNEEEPMW</sequence>
<gene>
    <name evidence="2" type="ORF">AHA02nite_11330</name>
</gene>
<feature type="transmembrane region" description="Helical" evidence="1">
    <location>
        <begin position="46"/>
        <end position="63"/>
    </location>
</feature>
<keyword evidence="1" id="KW-1133">Transmembrane helix</keyword>